<organism evidence="3 4">
    <name type="scientific">Coccomyxa subellipsoidea (strain C-169)</name>
    <name type="common">Green microalga</name>
    <dbReference type="NCBI Taxonomy" id="574566"/>
    <lineage>
        <taxon>Eukaryota</taxon>
        <taxon>Viridiplantae</taxon>
        <taxon>Chlorophyta</taxon>
        <taxon>core chlorophytes</taxon>
        <taxon>Trebouxiophyceae</taxon>
        <taxon>Trebouxiophyceae incertae sedis</taxon>
        <taxon>Coccomyxaceae</taxon>
        <taxon>Coccomyxa</taxon>
        <taxon>Coccomyxa subellipsoidea</taxon>
    </lineage>
</organism>
<dbReference type="OrthoDB" id="4835at2759"/>
<protein>
    <submittedName>
        <fullName evidence="3">GUN4-domain-containing protein</fullName>
    </submittedName>
</protein>
<dbReference type="eggNOG" id="ENOG502QWGS">
    <property type="taxonomic scope" value="Eukaryota"/>
</dbReference>
<dbReference type="Gene3D" id="1.10.10.1770">
    <property type="entry name" value="Gun4-like"/>
    <property type="match status" value="1"/>
</dbReference>
<evidence type="ECO:0000259" key="2">
    <source>
        <dbReference type="Pfam" id="PF05419"/>
    </source>
</evidence>
<dbReference type="GO" id="GO:0009507">
    <property type="term" value="C:chloroplast"/>
    <property type="evidence" value="ECO:0007669"/>
    <property type="project" value="TreeGrafter"/>
</dbReference>
<dbReference type="RefSeq" id="XP_005650691.1">
    <property type="nucleotide sequence ID" value="XM_005650634.1"/>
</dbReference>
<accession>I0Z678</accession>
<sequence>MQSPGCKAGLDYTKLRDLLAEGKFQDADDETRAVLIKLAGPGAVDRKWVYFSEVKFIPEQDLRVVDALWRAGSDGKFGYSAQKELWVQNRRYWERLFKVIDWTHGEHNFYRKWPAEFDYSINAPKGHLPLTNCLRGTQLFKAILEHPAFERPAENDSSSPQPDWLNQTETKLSL</sequence>
<dbReference type="KEGG" id="csl:COCSUDRAFT_61137"/>
<dbReference type="Pfam" id="PF05419">
    <property type="entry name" value="GUN4"/>
    <property type="match status" value="1"/>
</dbReference>
<feature type="domain" description="GUN4-like" evidence="2">
    <location>
        <begin position="8"/>
        <end position="147"/>
    </location>
</feature>
<dbReference type="GO" id="GO:0046906">
    <property type="term" value="F:tetrapyrrole binding"/>
    <property type="evidence" value="ECO:0007669"/>
    <property type="project" value="TreeGrafter"/>
</dbReference>
<dbReference type="PANTHER" id="PTHR34800">
    <property type="entry name" value="TETRAPYRROLE-BINDING PROTEIN, CHLOROPLASTIC"/>
    <property type="match status" value="1"/>
</dbReference>
<evidence type="ECO:0000313" key="4">
    <source>
        <dbReference type="Proteomes" id="UP000007264"/>
    </source>
</evidence>
<proteinExistence type="predicted"/>
<dbReference type="InterPro" id="IPR008629">
    <property type="entry name" value="GUN4-like"/>
</dbReference>
<dbReference type="GO" id="GO:0010019">
    <property type="term" value="P:chloroplast-nucleus signaling pathway"/>
    <property type="evidence" value="ECO:0007669"/>
    <property type="project" value="TreeGrafter"/>
</dbReference>
<evidence type="ECO:0000313" key="3">
    <source>
        <dbReference type="EMBL" id="EIE26147.1"/>
    </source>
</evidence>
<reference evidence="3 4" key="1">
    <citation type="journal article" date="2012" name="Genome Biol.">
        <title>The genome of the polar eukaryotic microalga coccomyxa subellipsoidea reveals traits of cold adaptation.</title>
        <authorList>
            <person name="Blanc G."/>
            <person name="Agarkova I."/>
            <person name="Grimwood J."/>
            <person name="Kuo A."/>
            <person name="Brueggeman A."/>
            <person name="Dunigan D."/>
            <person name="Gurnon J."/>
            <person name="Ladunga I."/>
            <person name="Lindquist E."/>
            <person name="Lucas S."/>
            <person name="Pangilinan J."/>
            <person name="Proschold T."/>
            <person name="Salamov A."/>
            <person name="Schmutz J."/>
            <person name="Weeks D."/>
            <person name="Yamada T."/>
            <person name="Claverie J.M."/>
            <person name="Grigoriev I."/>
            <person name="Van Etten J."/>
            <person name="Lomsadze A."/>
            <person name="Borodovsky M."/>
        </authorList>
    </citation>
    <scope>NUCLEOTIDE SEQUENCE [LARGE SCALE GENOMIC DNA]</scope>
    <source>
        <strain evidence="3 4">C-169</strain>
    </source>
</reference>
<dbReference type="STRING" id="574566.I0Z678"/>
<dbReference type="SUPFAM" id="SSF140869">
    <property type="entry name" value="GUN4-like"/>
    <property type="match status" value="1"/>
</dbReference>
<dbReference type="AlphaFoldDB" id="I0Z678"/>
<name>I0Z678_COCSC</name>
<dbReference type="CDD" id="cd16383">
    <property type="entry name" value="GUN4"/>
    <property type="match status" value="1"/>
</dbReference>
<feature type="region of interest" description="Disordered" evidence="1">
    <location>
        <begin position="151"/>
        <end position="174"/>
    </location>
</feature>
<evidence type="ECO:0000256" key="1">
    <source>
        <dbReference type="SAM" id="MobiDB-lite"/>
    </source>
</evidence>
<dbReference type="PANTHER" id="PTHR34800:SF1">
    <property type="entry name" value="TETRAPYRROLE-BINDING PROTEIN, CHLOROPLASTIC"/>
    <property type="match status" value="1"/>
</dbReference>
<dbReference type="EMBL" id="AGSI01000003">
    <property type="protein sequence ID" value="EIE26147.1"/>
    <property type="molecule type" value="Genomic_DNA"/>
</dbReference>
<gene>
    <name evidence="3" type="ORF">COCSUDRAFT_61137</name>
</gene>
<dbReference type="Gene3D" id="1.25.40.620">
    <property type="match status" value="1"/>
</dbReference>
<dbReference type="GeneID" id="17044151"/>
<keyword evidence="4" id="KW-1185">Reference proteome</keyword>
<comment type="caution">
    <text evidence="3">The sequence shown here is derived from an EMBL/GenBank/DDBJ whole genome shotgun (WGS) entry which is preliminary data.</text>
</comment>
<dbReference type="Proteomes" id="UP000007264">
    <property type="component" value="Unassembled WGS sequence"/>
</dbReference>
<feature type="compositionally biased region" description="Polar residues" evidence="1">
    <location>
        <begin position="155"/>
        <end position="174"/>
    </location>
</feature>
<dbReference type="InterPro" id="IPR037215">
    <property type="entry name" value="GUN4-like_sf"/>
</dbReference>